<evidence type="ECO:0000313" key="1">
    <source>
        <dbReference type="EMBL" id="GBO99634.1"/>
    </source>
</evidence>
<dbReference type="EMBL" id="BGZK01000003">
    <property type="protein sequence ID" value="GBO99634.1"/>
    <property type="molecule type" value="Genomic_DNA"/>
</dbReference>
<protein>
    <submittedName>
        <fullName evidence="1">Uncharacterized protein</fullName>
    </submittedName>
</protein>
<proteinExistence type="predicted"/>
<evidence type="ECO:0000313" key="2">
    <source>
        <dbReference type="Proteomes" id="UP000299102"/>
    </source>
</evidence>
<dbReference type="Proteomes" id="UP000299102">
    <property type="component" value="Unassembled WGS sequence"/>
</dbReference>
<gene>
    <name evidence="1" type="ORF">EVAR_760_1</name>
</gene>
<dbReference type="AlphaFoldDB" id="A0A4C1SC05"/>
<sequence length="184" mass="21243">MLYVDRYVEQTGFPVKGCFFFRLLHTVVRARSTCRDAAVGTDTQRDSPPTFYVKEGKVTVAYWRTHAHTRAQTHTQKQSPVAYANFVCSDGIPQVVVRDVHDDYGLLFVPTLGVLNKARQYFKPERRLLFIRHRFDHIWSTVISGLQHPSINFYLETVSISKRFQSSVTILYPGKLARWLYGAV</sequence>
<comment type="caution">
    <text evidence="1">The sequence shown here is derived from an EMBL/GenBank/DDBJ whole genome shotgun (WGS) entry which is preliminary data.</text>
</comment>
<accession>A0A4C1SC05</accession>
<reference evidence="1 2" key="1">
    <citation type="journal article" date="2019" name="Commun. Biol.">
        <title>The bagworm genome reveals a unique fibroin gene that provides high tensile strength.</title>
        <authorList>
            <person name="Kono N."/>
            <person name="Nakamura H."/>
            <person name="Ohtoshi R."/>
            <person name="Tomita M."/>
            <person name="Numata K."/>
            <person name="Arakawa K."/>
        </authorList>
    </citation>
    <scope>NUCLEOTIDE SEQUENCE [LARGE SCALE GENOMIC DNA]</scope>
</reference>
<organism evidence="1 2">
    <name type="scientific">Eumeta variegata</name>
    <name type="common">Bagworm moth</name>
    <name type="synonym">Eumeta japonica</name>
    <dbReference type="NCBI Taxonomy" id="151549"/>
    <lineage>
        <taxon>Eukaryota</taxon>
        <taxon>Metazoa</taxon>
        <taxon>Ecdysozoa</taxon>
        <taxon>Arthropoda</taxon>
        <taxon>Hexapoda</taxon>
        <taxon>Insecta</taxon>
        <taxon>Pterygota</taxon>
        <taxon>Neoptera</taxon>
        <taxon>Endopterygota</taxon>
        <taxon>Lepidoptera</taxon>
        <taxon>Glossata</taxon>
        <taxon>Ditrysia</taxon>
        <taxon>Tineoidea</taxon>
        <taxon>Psychidae</taxon>
        <taxon>Oiketicinae</taxon>
        <taxon>Eumeta</taxon>
    </lineage>
</organism>
<name>A0A4C1SC05_EUMVA</name>
<keyword evidence="2" id="KW-1185">Reference proteome</keyword>